<comment type="similarity">
    <text evidence="1">Belongs to the carbon-nitrogen hydrolase superfamily. NIT1/NIT2 family.</text>
</comment>
<dbReference type="PANTHER" id="PTHR47799">
    <property type="entry name" value="OMEGA-AMIDASE YAFV"/>
    <property type="match status" value="1"/>
</dbReference>
<dbReference type="Proteomes" id="UP000008634">
    <property type="component" value="Chromosome"/>
</dbReference>
<dbReference type="SUPFAM" id="SSF56317">
    <property type="entry name" value="Carbon-nitrogen hydrolase"/>
    <property type="match status" value="1"/>
</dbReference>
<dbReference type="CDD" id="cd07575">
    <property type="entry name" value="Xc-1258_like"/>
    <property type="match status" value="1"/>
</dbReference>
<proteinExistence type="inferred from homology"/>
<dbReference type="GO" id="GO:0050152">
    <property type="term" value="F:omega-amidase activity"/>
    <property type="evidence" value="ECO:0007669"/>
    <property type="project" value="UniProtKB-EC"/>
</dbReference>
<dbReference type="STRING" id="688270.Celal_1178"/>
<evidence type="ECO:0000313" key="7">
    <source>
        <dbReference type="EMBL" id="ADV48493.1"/>
    </source>
</evidence>
<evidence type="ECO:0000256" key="2">
    <source>
        <dbReference type="ARBA" id="ARBA00022801"/>
    </source>
</evidence>
<dbReference type="RefSeq" id="WP_013549977.1">
    <property type="nucleotide sequence ID" value="NC_014934.1"/>
</dbReference>
<feature type="domain" description="CN hydrolase" evidence="6">
    <location>
        <begin position="5"/>
        <end position="234"/>
    </location>
</feature>
<evidence type="ECO:0000259" key="6">
    <source>
        <dbReference type="PROSITE" id="PS50263"/>
    </source>
</evidence>
<dbReference type="InterPro" id="IPR036526">
    <property type="entry name" value="C-N_Hydrolase_sf"/>
</dbReference>
<organism evidence="7 8">
    <name type="scientific">Cellulophaga algicola (strain DSM 14237 / IC166 / ACAM 630)</name>
    <dbReference type="NCBI Taxonomy" id="688270"/>
    <lineage>
        <taxon>Bacteria</taxon>
        <taxon>Pseudomonadati</taxon>
        <taxon>Bacteroidota</taxon>
        <taxon>Flavobacteriia</taxon>
        <taxon>Flavobacteriales</taxon>
        <taxon>Flavobacteriaceae</taxon>
        <taxon>Cellulophaga</taxon>
    </lineage>
</organism>
<dbReference type="OrthoDB" id="9811121at2"/>
<keyword evidence="2" id="KW-0378">Hydrolase</keyword>
<keyword evidence="8" id="KW-1185">Reference proteome</keyword>
<protein>
    <recommendedName>
        <fullName evidence="5">Omega-amidase YafV</fullName>
        <ecNumber evidence="3">3.5.1.3</ecNumber>
    </recommendedName>
</protein>
<dbReference type="HOGENOM" id="CLU_030130_3_7_10"/>
<sequence>MSKSLNIALLQTELFWEQPEKNRIHISNAIKELRPEVDLLLLPEMFTTGFTMSPENIDAIEGSRTLDWMRELATAKQLAISGSIVFNEKGKYYNRLFFVEPSKVSIYDKRHTFTLAGESDVYTAGKAKTIIDFKGFKICPLICYDLRFPVWSRNVEHYDLLIYVANWPKTRINAWDVLLKARAIENMSYCIGVNRIGIDKIGHEYPGHSAVYDALGKEVLFSNKPEICYVTLDKKHIKTTRRKLKFLEDQDKFNLEE</sequence>
<dbReference type="PANTHER" id="PTHR47799:SF1">
    <property type="entry name" value="OMEGA-AMIDASE YAFV"/>
    <property type="match status" value="1"/>
</dbReference>
<gene>
    <name evidence="7" type="ordered locus">Celal_1178</name>
</gene>
<dbReference type="AlphaFoldDB" id="E6X6I7"/>
<dbReference type="InterPro" id="IPR052737">
    <property type="entry name" value="Omega-amidase_YafV"/>
</dbReference>
<dbReference type="Pfam" id="PF00795">
    <property type="entry name" value="CN_hydrolase"/>
    <property type="match status" value="1"/>
</dbReference>
<evidence type="ECO:0000313" key="8">
    <source>
        <dbReference type="Proteomes" id="UP000008634"/>
    </source>
</evidence>
<accession>E6X6I7</accession>
<evidence type="ECO:0000256" key="4">
    <source>
        <dbReference type="ARBA" id="ARBA00052904"/>
    </source>
</evidence>
<evidence type="ECO:0000256" key="5">
    <source>
        <dbReference type="ARBA" id="ARBA00072139"/>
    </source>
</evidence>
<dbReference type="GO" id="GO:0106008">
    <property type="term" value="F:2-oxoglutaramate amidase activity"/>
    <property type="evidence" value="ECO:0007669"/>
    <property type="project" value="TreeGrafter"/>
</dbReference>
<dbReference type="KEGG" id="cao:Celal_1178"/>
<dbReference type="FunFam" id="3.60.110.10:FF:000004">
    <property type="entry name" value="Carbon-nitrogen hydrolase"/>
    <property type="match status" value="1"/>
</dbReference>
<name>E6X6I7_CELAD</name>
<dbReference type="InterPro" id="IPR003010">
    <property type="entry name" value="C-N_Hydrolase"/>
</dbReference>
<dbReference type="PROSITE" id="PS50263">
    <property type="entry name" value="CN_HYDROLASE"/>
    <property type="match status" value="1"/>
</dbReference>
<reference evidence="7 8" key="1">
    <citation type="journal article" date="2010" name="Stand. Genomic Sci.">
        <title>Complete genome sequence of Cellulophaga algicola type strain (IC166).</title>
        <authorList>
            <person name="Abt B."/>
            <person name="Lu M."/>
            <person name="Misra M."/>
            <person name="Han C."/>
            <person name="Nolan M."/>
            <person name="Lucas S."/>
            <person name="Hammon N."/>
            <person name="Deshpande S."/>
            <person name="Cheng J.F."/>
            <person name="Tapia R."/>
            <person name="Goodwin L."/>
            <person name="Pitluck S."/>
            <person name="Liolios K."/>
            <person name="Pagani I."/>
            <person name="Ivanova N."/>
            <person name="Mavromatis K."/>
            <person name="Ovchinikova G."/>
            <person name="Pati A."/>
            <person name="Chen A."/>
            <person name="Palaniappan K."/>
            <person name="Land M."/>
            <person name="Hauser L."/>
            <person name="Chang Y.J."/>
            <person name="Jeffries C.D."/>
            <person name="Detter J.C."/>
            <person name="Brambilla E."/>
            <person name="Rohde M."/>
            <person name="Tindall B.J."/>
            <person name="Goker M."/>
            <person name="Woyke T."/>
            <person name="Bristow J."/>
            <person name="Eisen J.A."/>
            <person name="Markowitz V."/>
            <person name="Hugenholtz P."/>
            <person name="Kyrpides N.C."/>
            <person name="Klenk H.P."/>
            <person name="Lapidus A."/>
        </authorList>
    </citation>
    <scope>NUCLEOTIDE SEQUENCE [LARGE SCALE GENOMIC DNA]</scope>
    <source>
        <strain evidence="8">DSM 14237 / IC166 / ACAM 630</strain>
    </source>
</reference>
<dbReference type="EC" id="3.5.1.3" evidence="3"/>
<evidence type="ECO:0000256" key="1">
    <source>
        <dbReference type="ARBA" id="ARBA00010613"/>
    </source>
</evidence>
<dbReference type="EMBL" id="CP002453">
    <property type="protein sequence ID" value="ADV48493.1"/>
    <property type="molecule type" value="Genomic_DNA"/>
</dbReference>
<dbReference type="eggNOG" id="COG0388">
    <property type="taxonomic scope" value="Bacteria"/>
</dbReference>
<evidence type="ECO:0000256" key="3">
    <source>
        <dbReference type="ARBA" id="ARBA00039118"/>
    </source>
</evidence>
<comment type="catalytic activity">
    <reaction evidence="4">
        <text>a monoamide of a dicarboxylate + H2O = a dicarboxylate + NH4(+)</text>
        <dbReference type="Rhea" id="RHEA:11716"/>
        <dbReference type="ChEBI" id="CHEBI:15377"/>
        <dbReference type="ChEBI" id="CHEBI:28938"/>
        <dbReference type="ChEBI" id="CHEBI:28965"/>
        <dbReference type="ChEBI" id="CHEBI:77450"/>
        <dbReference type="EC" id="3.5.1.3"/>
    </reaction>
</comment>
<dbReference type="Gene3D" id="3.60.110.10">
    <property type="entry name" value="Carbon-nitrogen hydrolase"/>
    <property type="match status" value="1"/>
</dbReference>